<dbReference type="InterPro" id="IPR029060">
    <property type="entry name" value="PIN-like_dom_sf"/>
</dbReference>
<dbReference type="InterPro" id="IPR006084">
    <property type="entry name" value="XPG/Rad2"/>
</dbReference>
<dbReference type="HOGENOM" id="CLU_007575_4_0_1"/>
<dbReference type="OrthoDB" id="2959108at2759"/>
<name>A0A0C3NB07_PHLG1</name>
<dbReference type="Pfam" id="PF00867">
    <property type="entry name" value="XPG_I"/>
    <property type="match status" value="1"/>
</dbReference>
<dbReference type="PANTHER" id="PTHR11081">
    <property type="entry name" value="FLAP ENDONUCLEASE FAMILY MEMBER"/>
    <property type="match status" value="1"/>
</dbReference>
<evidence type="ECO:0000313" key="2">
    <source>
        <dbReference type="EMBL" id="KIP01684.1"/>
    </source>
</evidence>
<dbReference type="Gene3D" id="3.40.50.1010">
    <property type="entry name" value="5'-nuclease"/>
    <property type="match status" value="1"/>
</dbReference>
<dbReference type="Proteomes" id="UP000053257">
    <property type="component" value="Unassembled WGS sequence"/>
</dbReference>
<protein>
    <recommendedName>
        <fullName evidence="1">XPG-I domain-containing protein</fullName>
    </recommendedName>
</protein>
<dbReference type="InterPro" id="IPR036279">
    <property type="entry name" value="5-3_exonuclease_C_sf"/>
</dbReference>
<dbReference type="PANTHER" id="PTHR11081:SF75">
    <property type="entry name" value="ENDONUCLEASE, PUTATIVE (AFU_ORTHOLOGUE AFUA_3G13260)-RELATED"/>
    <property type="match status" value="1"/>
</dbReference>
<dbReference type="CDD" id="cd09870">
    <property type="entry name" value="PIN_YEN1"/>
    <property type="match status" value="1"/>
</dbReference>
<dbReference type="SMART" id="SM00484">
    <property type="entry name" value="XPGI"/>
    <property type="match status" value="1"/>
</dbReference>
<sequence length="308" mass="33920">MRGPCPALRTIFYRLGRFASMPVALVVVFDGPSCPSVKRGKNVVHRERIFISQMKELIQAFGFHVHDAPGEAEAELAAMNRAGAIDAVLTDDSDVLVFGAHTVIRNPNVKQDQDNVRVYTTHSVASCFGAALDRDGLVLVAILSGGDYAPGLPKCGAVIAQGLARYGLGKSLVAACELVGPRREDALQAWRLLLQGCLRDDLDGHLDRRHPSLAASIPNDFPNADIVRLYTHPCTSLMLTGNTYAFDIHPPQLDLRSLVQLCEKRFGWDLEEILWKCKHYVWPAVALHLAVETINPDWKDVLQVSITH</sequence>
<organism evidence="2 3">
    <name type="scientific">Phlebiopsis gigantea (strain 11061_1 CR5-6)</name>
    <name type="common">White-rot fungus</name>
    <name type="synonym">Peniophora gigantea</name>
    <dbReference type="NCBI Taxonomy" id="745531"/>
    <lineage>
        <taxon>Eukaryota</taxon>
        <taxon>Fungi</taxon>
        <taxon>Dikarya</taxon>
        <taxon>Basidiomycota</taxon>
        <taxon>Agaricomycotina</taxon>
        <taxon>Agaricomycetes</taxon>
        <taxon>Polyporales</taxon>
        <taxon>Phanerochaetaceae</taxon>
        <taxon>Phlebiopsis</taxon>
    </lineage>
</organism>
<dbReference type="InterPro" id="IPR006086">
    <property type="entry name" value="XPG-I_dom"/>
</dbReference>
<dbReference type="PRINTS" id="PR00853">
    <property type="entry name" value="XPGRADSUPER"/>
</dbReference>
<dbReference type="GO" id="GO:0017108">
    <property type="term" value="F:5'-flap endonuclease activity"/>
    <property type="evidence" value="ECO:0007669"/>
    <property type="project" value="TreeGrafter"/>
</dbReference>
<evidence type="ECO:0000259" key="1">
    <source>
        <dbReference type="SMART" id="SM00484"/>
    </source>
</evidence>
<dbReference type="GO" id="GO:0006281">
    <property type="term" value="P:DNA repair"/>
    <property type="evidence" value="ECO:0007669"/>
    <property type="project" value="UniProtKB-ARBA"/>
</dbReference>
<evidence type="ECO:0000313" key="3">
    <source>
        <dbReference type="Proteomes" id="UP000053257"/>
    </source>
</evidence>
<dbReference type="SUPFAM" id="SSF47807">
    <property type="entry name" value="5' to 3' exonuclease, C-terminal subdomain"/>
    <property type="match status" value="1"/>
</dbReference>
<reference evidence="2 3" key="1">
    <citation type="journal article" date="2014" name="PLoS Genet.">
        <title>Analysis of the Phlebiopsis gigantea genome, transcriptome and secretome provides insight into its pioneer colonization strategies of wood.</title>
        <authorList>
            <person name="Hori C."/>
            <person name="Ishida T."/>
            <person name="Igarashi K."/>
            <person name="Samejima M."/>
            <person name="Suzuki H."/>
            <person name="Master E."/>
            <person name="Ferreira P."/>
            <person name="Ruiz-Duenas F.J."/>
            <person name="Held B."/>
            <person name="Canessa P."/>
            <person name="Larrondo L.F."/>
            <person name="Schmoll M."/>
            <person name="Druzhinina I.S."/>
            <person name="Kubicek C.P."/>
            <person name="Gaskell J.A."/>
            <person name="Kersten P."/>
            <person name="St John F."/>
            <person name="Glasner J."/>
            <person name="Sabat G."/>
            <person name="Splinter BonDurant S."/>
            <person name="Syed K."/>
            <person name="Yadav J."/>
            <person name="Mgbeahuruike A.C."/>
            <person name="Kovalchuk A."/>
            <person name="Asiegbu F.O."/>
            <person name="Lackner G."/>
            <person name="Hoffmeister D."/>
            <person name="Rencoret J."/>
            <person name="Gutierrez A."/>
            <person name="Sun H."/>
            <person name="Lindquist E."/>
            <person name="Barry K."/>
            <person name="Riley R."/>
            <person name="Grigoriev I.V."/>
            <person name="Henrissat B."/>
            <person name="Kues U."/>
            <person name="Berka R.M."/>
            <person name="Martinez A.T."/>
            <person name="Covert S.F."/>
            <person name="Blanchette R.A."/>
            <person name="Cullen D."/>
        </authorList>
    </citation>
    <scope>NUCLEOTIDE SEQUENCE [LARGE SCALE GENOMIC DNA]</scope>
    <source>
        <strain evidence="2 3">11061_1 CR5-6</strain>
    </source>
</reference>
<gene>
    <name evidence="2" type="ORF">PHLGIDRAFT_80251</name>
</gene>
<keyword evidence="3" id="KW-1185">Reference proteome</keyword>
<feature type="domain" description="XPG-I" evidence="1">
    <location>
        <begin position="59"/>
        <end position="130"/>
    </location>
</feature>
<dbReference type="AlphaFoldDB" id="A0A0C3NB07"/>
<dbReference type="EMBL" id="KN840748">
    <property type="protein sequence ID" value="KIP01684.1"/>
    <property type="molecule type" value="Genomic_DNA"/>
</dbReference>
<dbReference type="SUPFAM" id="SSF88723">
    <property type="entry name" value="PIN domain-like"/>
    <property type="match status" value="1"/>
</dbReference>
<proteinExistence type="predicted"/>
<accession>A0A0C3NB07</accession>